<accession>A0A4R1KK52</accession>
<comment type="caution">
    <text evidence="2">The sequence shown here is derived from an EMBL/GenBank/DDBJ whole genome shotgun (WGS) entry which is preliminary data.</text>
</comment>
<protein>
    <recommendedName>
        <fullName evidence="4">Outer membrane protein with beta-barrel domain</fullName>
    </recommendedName>
</protein>
<dbReference type="OrthoDB" id="1411114at2"/>
<organism evidence="2 3">
    <name type="scientific">Winogradskyella wandonensis</name>
    <dbReference type="NCBI Taxonomy" id="1442586"/>
    <lineage>
        <taxon>Bacteria</taxon>
        <taxon>Pseudomonadati</taxon>
        <taxon>Bacteroidota</taxon>
        <taxon>Flavobacteriia</taxon>
        <taxon>Flavobacteriales</taxon>
        <taxon>Flavobacteriaceae</taxon>
        <taxon>Winogradskyella</taxon>
    </lineage>
</organism>
<evidence type="ECO:0000313" key="2">
    <source>
        <dbReference type="EMBL" id="TCK65168.1"/>
    </source>
</evidence>
<feature type="signal peptide" evidence="1">
    <location>
        <begin position="1"/>
        <end position="19"/>
    </location>
</feature>
<keyword evidence="1" id="KW-0732">Signal</keyword>
<gene>
    <name evidence="2" type="ORF">DFQ05_2383</name>
</gene>
<name>A0A4R1KK52_9FLAO</name>
<feature type="chain" id="PRO_5020203244" description="Outer membrane protein with beta-barrel domain" evidence="1">
    <location>
        <begin position="20"/>
        <end position="294"/>
    </location>
</feature>
<sequence length="294" mass="33852">MKKIGLICFIFASISIGFAQNTYTVNGETLELKTEVEGELDLLWTVTYGKYRYFVRTSEGTITELKSTRDSNGKYKKEYLDVLKNLTSDSNVSPDRVSLTTGSLKRFIDNYNKRKDSDYKIRNTDSKVNFRLAFFGGTTNHPLVENIDNTSSFQLATELELFGDTDNPRHSGLLQARQTLGAKDDYRSTEFSLGYRFRILRKERFNLYVQNRFASVNFFSIERPVFTDETSSIIEFQTRNESEFDVPFIFGIGADIKISANSYLTILYDRFFALGLDNSDDFPMDIMVGYKFNL</sequence>
<dbReference type="AlphaFoldDB" id="A0A4R1KK52"/>
<reference evidence="2 3" key="1">
    <citation type="journal article" date="2015" name="Stand. Genomic Sci.">
        <title>Genomic Encyclopedia of Bacterial and Archaeal Type Strains, Phase III: the genomes of soil and plant-associated and newly described type strains.</title>
        <authorList>
            <person name="Whitman W.B."/>
            <person name="Woyke T."/>
            <person name="Klenk H.P."/>
            <person name="Zhou Y."/>
            <person name="Lilburn T.G."/>
            <person name="Beck B.J."/>
            <person name="De Vos P."/>
            <person name="Vandamme P."/>
            <person name="Eisen J.A."/>
            <person name="Garrity G."/>
            <person name="Hugenholtz P."/>
            <person name="Kyrpides N.C."/>
        </authorList>
    </citation>
    <scope>NUCLEOTIDE SEQUENCE [LARGE SCALE GENOMIC DNA]</scope>
    <source>
        <strain evidence="2 3">CECT 8445</strain>
    </source>
</reference>
<evidence type="ECO:0008006" key="4">
    <source>
        <dbReference type="Google" id="ProtNLM"/>
    </source>
</evidence>
<evidence type="ECO:0000256" key="1">
    <source>
        <dbReference type="SAM" id="SignalP"/>
    </source>
</evidence>
<dbReference type="RefSeq" id="WP_132705598.1">
    <property type="nucleotide sequence ID" value="NZ_SMGI01000004.1"/>
</dbReference>
<keyword evidence="3" id="KW-1185">Reference proteome</keyword>
<evidence type="ECO:0000313" key="3">
    <source>
        <dbReference type="Proteomes" id="UP000295714"/>
    </source>
</evidence>
<dbReference type="Proteomes" id="UP000295714">
    <property type="component" value="Unassembled WGS sequence"/>
</dbReference>
<proteinExistence type="predicted"/>
<dbReference type="EMBL" id="SMGI01000004">
    <property type="protein sequence ID" value="TCK65168.1"/>
    <property type="molecule type" value="Genomic_DNA"/>
</dbReference>